<dbReference type="AlphaFoldDB" id="A0A0A9BKG1"/>
<evidence type="ECO:0000313" key="1">
    <source>
        <dbReference type="EMBL" id="JAD62603.1"/>
    </source>
</evidence>
<protein>
    <submittedName>
        <fullName evidence="1">Uncharacterized protein</fullName>
    </submittedName>
</protein>
<reference evidence="1" key="2">
    <citation type="journal article" date="2015" name="Data Brief">
        <title>Shoot transcriptome of the giant reed, Arundo donax.</title>
        <authorList>
            <person name="Barrero R.A."/>
            <person name="Guerrero F.D."/>
            <person name="Moolhuijzen P."/>
            <person name="Goolsby J.A."/>
            <person name="Tidwell J."/>
            <person name="Bellgard S.E."/>
            <person name="Bellgard M.I."/>
        </authorList>
    </citation>
    <scope>NUCLEOTIDE SEQUENCE</scope>
    <source>
        <tissue evidence="1">Shoot tissue taken approximately 20 cm above the soil surface</tissue>
    </source>
</reference>
<dbReference type="EMBL" id="GBRH01235292">
    <property type="protein sequence ID" value="JAD62603.1"/>
    <property type="molecule type" value="Transcribed_RNA"/>
</dbReference>
<accession>A0A0A9BKG1</accession>
<reference evidence="1" key="1">
    <citation type="submission" date="2014-09" db="EMBL/GenBank/DDBJ databases">
        <authorList>
            <person name="Magalhaes I.L.F."/>
            <person name="Oliveira U."/>
            <person name="Santos F.R."/>
            <person name="Vidigal T.H.D.A."/>
            <person name="Brescovit A.D."/>
            <person name="Santos A.J."/>
        </authorList>
    </citation>
    <scope>NUCLEOTIDE SEQUENCE</scope>
    <source>
        <tissue evidence="1">Shoot tissue taken approximately 20 cm above the soil surface</tissue>
    </source>
</reference>
<proteinExistence type="predicted"/>
<organism evidence="1">
    <name type="scientific">Arundo donax</name>
    <name type="common">Giant reed</name>
    <name type="synonym">Donax arundinaceus</name>
    <dbReference type="NCBI Taxonomy" id="35708"/>
    <lineage>
        <taxon>Eukaryota</taxon>
        <taxon>Viridiplantae</taxon>
        <taxon>Streptophyta</taxon>
        <taxon>Embryophyta</taxon>
        <taxon>Tracheophyta</taxon>
        <taxon>Spermatophyta</taxon>
        <taxon>Magnoliopsida</taxon>
        <taxon>Liliopsida</taxon>
        <taxon>Poales</taxon>
        <taxon>Poaceae</taxon>
        <taxon>PACMAD clade</taxon>
        <taxon>Arundinoideae</taxon>
        <taxon>Arundineae</taxon>
        <taxon>Arundo</taxon>
    </lineage>
</organism>
<name>A0A0A9BKG1_ARUDO</name>
<sequence length="23" mass="2748">METTDCCCKLCEREASRHHRLLL</sequence>